<accession>A0A7C5JWY5</accession>
<keyword evidence="5" id="KW-0808">Transferase</keyword>
<name>A0A7C5JWY5_THELI</name>
<dbReference type="GO" id="GO:0003919">
    <property type="term" value="F:FMN adenylyltransferase activity"/>
    <property type="evidence" value="ECO:0007669"/>
    <property type="project" value="UniProtKB-EC"/>
</dbReference>
<dbReference type="GO" id="GO:0006747">
    <property type="term" value="P:FAD biosynthetic process"/>
    <property type="evidence" value="ECO:0007669"/>
    <property type="project" value="UniProtKB-UniPathway"/>
</dbReference>
<dbReference type="GO" id="GO:0009231">
    <property type="term" value="P:riboflavin biosynthetic process"/>
    <property type="evidence" value="ECO:0007669"/>
    <property type="project" value="InterPro"/>
</dbReference>
<feature type="domain" description="FAD synthetase" evidence="10">
    <location>
        <begin position="3"/>
        <end position="89"/>
    </location>
</feature>
<dbReference type="InterPro" id="IPR015864">
    <property type="entry name" value="FAD_synthase"/>
</dbReference>
<dbReference type="InterPro" id="IPR014729">
    <property type="entry name" value="Rossmann-like_a/b/a_fold"/>
</dbReference>
<evidence type="ECO:0000256" key="6">
    <source>
        <dbReference type="ARBA" id="ARBA00022695"/>
    </source>
</evidence>
<keyword evidence="6" id="KW-0548">Nucleotidyltransferase</keyword>
<dbReference type="UniPathway" id="UPA00277">
    <property type="reaction ID" value="UER00407"/>
</dbReference>
<dbReference type="Pfam" id="PF06574">
    <property type="entry name" value="FAD_syn"/>
    <property type="match status" value="1"/>
</dbReference>
<dbReference type="EC" id="2.7.7.2" evidence="2"/>
<comment type="pathway">
    <text evidence="1">Cofactor biosynthesis; FAD biosynthesis; FAD from FMN: step 1/1.</text>
</comment>
<evidence type="ECO:0000256" key="5">
    <source>
        <dbReference type="ARBA" id="ARBA00022679"/>
    </source>
</evidence>
<evidence type="ECO:0000313" key="11">
    <source>
        <dbReference type="EMBL" id="HHI00897.1"/>
    </source>
</evidence>
<dbReference type="GO" id="GO:0005524">
    <property type="term" value="F:ATP binding"/>
    <property type="evidence" value="ECO:0007669"/>
    <property type="project" value="UniProtKB-KW"/>
</dbReference>
<feature type="non-terminal residue" evidence="11">
    <location>
        <position position="89"/>
    </location>
</feature>
<reference evidence="11" key="1">
    <citation type="journal article" date="2020" name="mSystems">
        <title>Genome- and Community-Level Interaction Insights into Carbon Utilization and Element Cycling Functions of Hydrothermarchaeota in Hydrothermal Sediment.</title>
        <authorList>
            <person name="Zhou Z."/>
            <person name="Liu Y."/>
            <person name="Xu W."/>
            <person name="Pan J."/>
            <person name="Luo Z.H."/>
            <person name="Li M."/>
        </authorList>
    </citation>
    <scope>NUCLEOTIDE SEQUENCE [LARGE SCALE GENOMIC DNA]</scope>
    <source>
        <strain evidence="11">HyVt-93</strain>
    </source>
</reference>
<evidence type="ECO:0000256" key="1">
    <source>
        <dbReference type="ARBA" id="ARBA00004726"/>
    </source>
</evidence>
<evidence type="ECO:0000256" key="8">
    <source>
        <dbReference type="ARBA" id="ARBA00022827"/>
    </source>
</evidence>
<evidence type="ECO:0000256" key="7">
    <source>
        <dbReference type="ARBA" id="ARBA00022741"/>
    </source>
</evidence>
<evidence type="ECO:0000256" key="2">
    <source>
        <dbReference type="ARBA" id="ARBA00012393"/>
    </source>
</evidence>
<evidence type="ECO:0000256" key="3">
    <source>
        <dbReference type="ARBA" id="ARBA00022630"/>
    </source>
</evidence>
<gene>
    <name evidence="11" type="ORF">ENL40_05450</name>
</gene>
<dbReference type="SUPFAM" id="SSF52374">
    <property type="entry name" value="Nucleotidylyl transferase"/>
    <property type="match status" value="1"/>
</dbReference>
<dbReference type="EMBL" id="DRTU01000225">
    <property type="protein sequence ID" value="HHI00897.1"/>
    <property type="molecule type" value="Genomic_DNA"/>
</dbReference>
<evidence type="ECO:0000256" key="4">
    <source>
        <dbReference type="ARBA" id="ARBA00022643"/>
    </source>
</evidence>
<comment type="caution">
    <text evidence="11">The sequence shown here is derived from an EMBL/GenBank/DDBJ whole genome shotgun (WGS) entry which is preliminary data.</text>
</comment>
<dbReference type="Proteomes" id="UP000886217">
    <property type="component" value="Unassembled WGS sequence"/>
</dbReference>
<keyword evidence="3" id="KW-0285">Flavoprotein</keyword>
<evidence type="ECO:0000256" key="9">
    <source>
        <dbReference type="ARBA" id="ARBA00022840"/>
    </source>
</evidence>
<keyword evidence="4" id="KW-0288">FMN</keyword>
<dbReference type="AlphaFoldDB" id="A0A7C5JWY5"/>
<keyword evidence="9" id="KW-0067">ATP-binding</keyword>
<sequence>MSKVIIVLGAFDGFHRGHQKLFKTAEQMASGMKDSWGVVTFSPHPQAVLSSDGFSFLFTEREREVLARFLGVPELVRIPFTRSLAEMKP</sequence>
<keyword evidence="7" id="KW-0547">Nucleotide-binding</keyword>
<proteinExistence type="predicted"/>
<keyword evidence="8" id="KW-0274">FAD</keyword>
<evidence type="ECO:0000259" key="10">
    <source>
        <dbReference type="Pfam" id="PF06574"/>
    </source>
</evidence>
<dbReference type="Gene3D" id="3.40.50.620">
    <property type="entry name" value="HUPs"/>
    <property type="match status" value="1"/>
</dbReference>
<organism evidence="11">
    <name type="scientific">Thermococcus litoralis</name>
    <dbReference type="NCBI Taxonomy" id="2265"/>
    <lineage>
        <taxon>Archaea</taxon>
        <taxon>Methanobacteriati</taxon>
        <taxon>Methanobacteriota</taxon>
        <taxon>Thermococci</taxon>
        <taxon>Thermococcales</taxon>
        <taxon>Thermococcaceae</taxon>
        <taxon>Thermococcus</taxon>
    </lineage>
</organism>
<protein>
    <recommendedName>
        <fullName evidence="2">FAD synthase</fullName>
        <ecNumber evidence="2">2.7.7.2</ecNumber>
    </recommendedName>
</protein>